<dbReference type="GO" id="GO:0016020">
    <property type="term" value="C:membrane"/>
    <property type="evidence" value="ECO:0007669"/>
    <property type="project" value="InterPro"/>
</dbReference>
<keyword evidence="6" id="KW-1133">Transmembrane helix</keyword>
<evidence type="ECO:0000259" key="7">
    <source>
        <dbReference type="PROSITE" id="PS50893"/>
    </source>
</evidence>
<dbReference type="Pfam" id="PF00005">
    <property type="entry name" value="ABC_tran"/>
    <property type="match status" value="1"/>
</dbReference>
<feature type="transmembrane region" description="Helical" evidence="6">
    <location>
        <begin position="1203"/>
        <end position="1226"/>
    </location>
</feature>
<feature type="transmembrane region" description="Helical" evidence="6">
    <location>
        <begin position="281"/>
        <end position="302"/>
    </location>
</feature>
<keyword evidence="1" id="KW-0813">Transport</keyword>
<evidence type="ECO:0000313" key="8">
    <source>
        <dbReference type="EMBL" id="KAE9400939.1"/>
    </source>
</evidence>
<dbReference type="InterPro" id="IPR003439">
    <property type="entry name" value="ABC_transporter-like_ATP-bd"/>
</dbReference>
<keyword evidence="2" id="KW-0677">Repeat</keyword>
<evidence type="ECO:0000256" key="2">
    <source>
        <dbReference type="ARBA" id="ARBA00022737"/>
    </source>
</evidence>
<evidence type="ECO:0000256" key="4">
    <source>
        <dbReference type="ARBA" id="ARBA00022840"/>
    </source>
</evidence>
<feature type="transmembrane region" description="Helical" evidence="6">
    <location>
        <begin position="615"/>
        <end position="634"/>
    </location>
</feature>
<dbReference type="SMART" id="SM00382">
    <property type="entry name" value="AAA"/>
    <property type="match status" value="2"/>
</dbReference>
<evidence type="ECO:0000256" key="1">
    <source>
        <dbReference type="ARBA" id="ARBA00022448"/>
    </source>
</evidence>
<keyword evidence="6" id="KW-0472">Membrane</keyword>
<feature type="region of interest" description="Disordered" evidence="5">
    <location>
        <begin position="910"/>
        <end position="936"/>
    </location>
</feature>
<dbReference type="GO" id="GO:0005524">
    <property type="term" value="F:ATP binding"/>
    <property type="evidence" value="ECO:0007669"/>
    <property type="project" value="UniProtKB-KW"/>
</dbReference>
<dbReference type="EMBL" id="ML769451">
    <property type="protein sequence ID" value="KAE9400939.1"/>
    <property type="molecule type" value="Genomic_DNA"/>
</dbReference>
<dbReference type="GO" id="GO:0140359">
    <property type="term" value="F:ABC-type transporter activity"/>
    <property type="evidence" value="ECO:0007669"/>
    <property type="project" value="InterPro"/>
</dbReference>
<dbReference type="InterPro" id="IPR003593">
    <property type="entry name" value="AAA+_ATPase"/>
</dbReference>
<feature type="transmembrane region" description="Helical" evidence="6">
    <location>
        <begin position="479"/>
        <end position="496"/>
    </location>
</feature>
<gene>
    <name evidence="8" type="ORF">BT96DRAFT_992493</name>
</gene>
<dbReference type="Gene3D" id="3.40.50.300">
    <property type="entry name" value="P-loop containing nucleotide triphosphate hydrolases"/>
    <property type="match status" value="3"/>
</dbReference>
<accession>A0A6A4HR72</accession>
<feature type="transmembrane region" description="Helical" evidence="6">
    <location>
        <begin position="516"/>
        <end position="534"/>
    </location>
</feature>
<feature type="transmembrane region" description="Helical" evidence="6">
    <location>
        <begin position="590"/>
        <end position="608"/>
    </location>
</feature>
<dbReference type="OrthoDB" id="8061355at2759"/>
<keyword evidence="9" id="KW-1185">Reference proteome</keyword>
<dbReference type="InterPro" id="IPR026082">
    <property type="entry name" value="ABCA"/>
</dbReference>
<feature type="domain" description="ABC transporter" evidence="7">
    <location>
        <begin position="1328"/>
        <end position="1558"/>
    </location>
</feature>
<evidence type="ECO:0000256" key="5">
    <source>
        <dbReference type="SAM" id="MobiDB-lite"/>
    </source>
</evidence>
<dbReference type="PROSITE" id="PS50893">
    <property type="entry name" value="ABC_TRANSPORTER_2"/>
    <property type="match status" value="1"/>
</dbReference>
<dbReference type="InterPro" id="IPR027417">
    <property type="entry name" value="P-loop_NTPase"/>
</dbReference>
<dbReference type="Proteomes" id="UP000799118">
    <property type="component" value="Unassembled WGS sequence"/>
</dbReference>
<keyword evidence="3" id="KW-0547">Nucleotide-binding</keyword>
<evidence type="ECO:0000256" key="3">
    <source>
        <dbReference type="ARBA" id="ARBA00022741"/>
    </source>
</evidence>
<dbReference type="PANTHER" id="PTHR19229">
    <property type="entry name" value="ATP-BINDING CASSETTE TRANSPORTER SUBFAMILY A ABCA"/>
    <property type="match status" value="1"/>
</dbReference>
<evidence type="ECO:0000256" key="6">
    <source>
        <dbReference type="SAM" id="Phobius"/>
    </source>
</evidence>
<evidence type="ECO:0000313" key="9">
    <source>
        <dbReference type="Proteomes" id="UP000799118"/>
    </source>
</evidence>
<dbReference type="SUPFAM" id="SSF52540">
    <property type="entry name" value="P-loop containing nucleoside triphosphate hydrolases"/>
    <property type="match status" value="2"/>
</dbReference>
<reference evidence="8" key="1">
    <citation type="journal article" date="2019" name="Environ. Microbiol.">
        <title>Fungal ecological strategies reflected in gene transcription - a case study of two litter decomposers.</title>
        <authorList>
            <person name="Barbi F."/>
            <person name="Kohler A."/>
            <person name="Barry K."/>
            <person name="Baskaran P."/>
            <person name="Daum C."/>
            <person name="Fauchery L."/>
            <person name="Ihrmark K."/>
            <person name="Kuo A."/>
            <person name="LaButti K."/>
            <person name="Lipzen A."/>
            <person name="Morin E."/>
            <person name="Grigoriev I.V."/>
            <person name="Henrissat B."/>
            <person name="Lindahl B."/>
            <person name="Martin F."/>
        </authorList>
    </citation>
    <scope>NUCLEOTIDE SEQUENCE</scope>
    <source>
        <strain evidence="8">JB14</strain>
    </source>
</reference>
<keyword evidence="6" id="KW-0812">Transmembrane</keyword>
<feature type="transmembrane region" description="Helical" evidence="6">
    <location>
        <begin position="256"/>
        <end position="275"/>
    </location>
</feature>
<dbReference type="GO" id="GO:0016887">
    <property type="term" value="F:ATP hydrolysis activity"/>
    <property type="evidence" value="ECO:0007669"/>
    <property type="project" value="InterPro"/>
</dbReference>
<name>A0A6A4HR72_9AGAR</name>
<feature type="compositionally biased region" description="Basic and acidic residues" evidence="5">
    <location>
        <begin position="910"/>
        <end position="923"/>
    </location>
</feature>
<sequence length="1659" mass="179376">MQTLIIFQLIPKTPTLDVLANDPLTTLHLLRKTFSVAQAKLPLSLSFLSYTSLDLRSTTFFLNQSQVNMKFAVSTVVAFASCAVLLSVPLPRDLSQRQDLDAFSSIIPSGTIEAAMPETKCAQVSSFLLGILGVGASADASGSAGTSGEASGGLLRRTGADLDVRADVLPSAVIDAIPAAASLVASVVAEAGAAASGTASVSGSGNVGASGNVSASASKRDSIIDEIPGLSSIMGSSSGSSSGLGSLMGSPSGSGLSSIMGSSGLDLIIGLIYVFEQLNTLRCFVLPIAYGIFLAVAQLFLFKLNNYGIGNPIPIYRLQDQFDPAFSLVWADGTNSSSTSKVTPTAIMSHITSGFNSAQLNAIQKVASPSEIPSECPQNFNLISECFAAVAFYDLPSPGTGSINYTILADGGLVHIDVVRHTSDYEERILPLQWAIDSAIVELQTGVQLPTPLEWPFSQETNQEQNTDIRLSYIRGLRTLLVLALFVNYVGIAYQLPGAVTGERAHLITSHMKATGMLSFAKILSWYFSLVLVLDNSLSNLALSHLHHDFWRAGVHYTPSSRLNSRQLLFLCRSPLAIIALVFSPHASTGGAFIFSIIFPPGWFIFGLRDPDSGLVLLPLLIAAIIDVILWPHLAVLVENRIYDARNPPTKRKSWFSWIKRNTNDVETSARIPSDVAVSIESLNKTFVAGKSTTLSILAGLIGPTSGSVRFNTEDCVGTDKPPPGTMDIESLESNQMVKYVIGRTEEEVAASYWSHCLIGGPNVVLVDEAISGVDPLSRRALWRTLTSFRKTRTIVFTTHFLDEADLLADHIAILAAPGRLTAQGSPVALKHELGAGYTIQVTFDVPMLPEKSSDASGSGTTGDLLQEIQKHAENTHISVTSPRQASYHLMSEDATVVPSVLEMLDEKKRKAIPSEEGERISENESESESVQPDSFAAPLKPTSGHAISPLRQALTIFHKRCLSHDGAAEGHRLALKPLPLSFNIPLYLPQSPIDPFSLADSDCAFNLSFWDCLYTREQHNIFRVKDVADNATFVSDISPKLLEFILAPPGLTGPAMLNLASNILYNHALNSSGLSANVPTLILANLRPFPPSGGWNACCSEVGSVFRIGMAVYPAFFAYTCPRSGSLVFKPCNFRMGYRTLSGSGSAPYVRLDILDHICNYYYHHLAAVSNQFHGLVVVLVIYGIASTLFAYCLSFTVSSPLAAFAAVTGYQVIMFVLYLAGYLLTLTYAKTSSAGMIITIINFTLSVLSLLRARAAFVSVNLFSLLCLGNNFTTAQIGDILRFGGPILYLIVYCFVLMAILVWYDTAGSIQTHSRPTKPKPSDDFLRVLNVSKTFGNNKVVDDVSLGVSQDTIFALLGPNGAGKTTTFNMIRGDMLPDSGDIFIAGTSVVRHPSKARFSLGVCPQFTAIDSQMTVREHLLIYGELKGVSRGSVLANDIVAIWWKPKKTLISNSVNWWVVSFCYLDGTCSHKLCPGNPAVVLIDEFSTGIDAKMKREMWKTLRNVSVGKSVLMTTHSMEEASALATKVGILARRMLAVGTTESLSARFATYEVHFTTRSRDEVEKAQILMAKIPGARLADDVATRFEVPIQNSDDSELNGTGGTSLAKLFRVLSSSGDFTEYTVEKASLESVFLKVIRENKVLEEDTRNKRHWWQRRA</sequence>
<protein>
    <recommendedName>
        <fullName evidence="7">ABC transporter domain-containing protein</fullName>
    </recommendedName>
</protein>
<organism evidence="8 9">
    <name type="scientific">Gymnopus androsaceus JB14</name>
    <dbReference type="NCBI Taxonomy" id="1447944"/>
    <lineage>
        <taxon>Eukaryota</taxon>
        <taxon>Fungi</taxon>
        <taxon>Dikarya</taxon>
        <taxon>Basidiomycota</taxon>
        <taxon>Agaricomycotina</taxon>
        <taxon>Agaricomycetes</taxon>
        <taxon>Agaricomycetidae</taxon>
        <taxon>Agaricales</taxon>
        <taxon>Marasmiineae</taxon>
        <taxon>Omphalotaceae</taxon>
        <taxon>Gymnopus</taxon>
    </lineage>
</organism>
<feature type="transmembrane region" description="Helical" evidence="6">
    <location>
        <begin position="1282"/>
        <end position="1306"/>
    </location>
</feature>
<dbReference type="PANTHER" id="PTHR19229:SF36">
    <property type="entry name" value="ATP-BINDING CASSETTE SUB-FAMILY A MEMBER 2"/>
    <property type="match status" value="1"/>
</dbReference>
<feature type="transmembrane region" description="Helical" evidence="6">
    <location>
        <begin position="1238"/>
        <end position="1270"/>
    </location>
</feature>
<proteinExistence type="predicted"/>
<keyword evidence="4" id="KW-0067">ATP-binding</keyword>
<feature type="transmembrane region" description="Helical" evidence="6">
    <location>
        <begin position="1174"/>
        <end position="1196"/>
    </location>
</feature>